<comment type="caution">
    <text evidence="2">The sequence shown here is derived from an EMBL/GenBank/DDBJ whole genome shotgun (WGS) entry which is preliminary data.</text>
</comment>
<feature type="transmembrane region" description="Helical" evidence="1">
    <location>
        <begin position="105"/>
        <end position="126"/>
    </location>
</feature>
<reference evidence="2 3" key="1">
    <citation type="submission" date="2019-11" db="EMBL/GenBank/DDBJ databases">
        <title>Novel species isolated from a subtropical stream in China.</title>
        <authorList>
            <person name="Lu H."/>
        </authorList>
    </citation>
    <scope>NUCLEOTIDE SEQUENCE [LARGE SCALE GENOMIC DNA]</scope>
    <source>
        <strain evidence="2 3">FT26W</strain>
    </source>
</reference>
<organism evidence="2 3">
    <name type="scientific">Duganella aquatilis</name>
    <dbReference type="NCBI Taxonomy" id="2666082"/>
    <lineage>
        <taxon>Bacteria</taxon>
        <taxon>Pseudomonadati</taxon>
        <taxon>Pseudomonadota</taxon>
        <taxon>Betaproteobacteria</taxon>
        <taxon>Burkholderiales</taxon>
        <taxon>Oxalobacteraceae</taxon>
        <taxon>Telluria group</taxon>
        <taxon>Duganella</taxon>
    </lineage>
</organism>
<sequence>MQIAIKVGKGCLLLLIGVSIAILWVYCDGFLPREFYDRRAINPDAERLGGMITLAVLFAAPAWPINRLFPVRTVLASAIVGWIPLALSLSLNYQTSTAVNGALSSNLAAMKGVLCWLAIILGAWTVKTISKPSL</sequence>
<accession>A0A844DGX1</accession>
<proteinExistence type="predicted"/>
<evidence type="ECO:0000256" key="1">
    <source>
        <dbReference type="SAM" id="Phobius"/>
    </source>
</evidence>
<dbReference type="EMBL" id="WKJL01000031">
    <property type="protein sequence ID" value="MRW87669.1"/>
    <property type="molecule type" value="Genomic_DNA"/>
</dbReference>
<name>A0A844DGX1_9BURK</name>
<keyword evidence="1" id="KW-0812">Transmembrane</keyword>
<gene>
    <name evidence="2" type="ORF">GJ698_26715</name>
</gene>
<keyword evidence="1" id="KW-1133">Transmembrane helix</keyword>
<protein>
    <submittedName>
        <fullName evidence="2">Uncharacterized protein</fullName>
    </submittedName>
</protein>
<feature type="transmembrane region" description="Helical" evidence="1">
    <location>
        <begin position="7"/>
        <end position="27"/>
    </location>
</feature>
<feature type="transmembrane region" description="Helical" evidence="1">
    <location>
        <begin position="73"/>
        <end position="93"/>
    </location>
</feature>
<dbReference type="Proteomes" id="UP000439986">
    <property type="component" value="Unassembled WGS sequence"/>
</dbReference>
<keyword evidence="1" id="KW-0472">Membrane</keyword>
<evidence type="ECO:0000313" key="3">
    <source>
        <dbReference type="Proteomes" id="UP000439986"/>
    </source>
</evidence>
<keyword evidence="3" id="KW-1185">Reference proteome</keyword>
<dbReference type="RefSeq" id="WP_154360909.1">
    <property type="nucleotide sequence ID" value="NZ_WKJL01000031.1"/>
</dbReference>
<dbReference type="AlphaFoldDB" id="A0A844DGX1"/>
<evidence type="ECO:0000313" key="2">
    <source>
        <dbReference type="EMBL" id="MRW87669.1"/>
    </source>
</evidence>
<feature type="transmembrane region" description="Helical" evidence="1">
    <location>
        <begin position="47"/>
        <end position="66"/>
    </location>
</feature>